<dbReference type="EMBL" id="WKPI01000071">
    <property type="protein sequence ID" value="MSC35296.1"/>
    <property type="molecule type" value="Genomic_DNA"/>
</dbReference>
<keyword evidence="3" id="KW-0804">Transcription</keyword>
<protein>
    <submittedName>
        <fullName evidence="5">Helix-turn-helix domain-containing protein</fullName>
    </submittedName>
</protein>
<evidence type="ECO:0000313" key="8">
    <source>
        <dbReference type="Proteomes" id="UP000480929"/>
    </source>
</evidence>
<dbReference type="InterPro" id="IPR050959">
    <property type="entry name" value="MarA-like"/>
</dbReference>
<dbReference type="InterPro" id="IPR009057">
    <property type="entry name" value="Homeodomain-like_sf"/>
</dbReference>
<evidence type="ECO:0000256" key="1">
    <source>
        <dbReference type="ARBA" id="ARBA00023015"/>
    </source>
</evidence>
<gene>
    <name evidence="6" type="ORF">GKD88_19490</name>
    <name evidence="5" type="ORF">GKE08_19395</name>
</gene>
<proteinExistence type="predicted"/>
<dbReference type="InterPro" id="IPR011256">
    <property type="entry name" value="Reg_factor_effector_dom_sf"/>
</dbReference>
<evidence type="ECO:0000313" key="7">
    <source>
        <dbReference type="Proteomes" id="UP000433575"/>
    </source>
</evidence>
<dbReference type="SUPFAM" id="SSF46689">
    <property type="entry name" value="Homeodomain-like"/>
    <property type="match status" value="2"/>
</dbReference>
<keyword evidence="1" id="KW-0805">Transcription regulation</keyword>
<dbReference type="Gene3D" id="1.10.10.60">
    <property type="entry name" value="Homeodomain-like"/>
    <property type="match status" value="2"/>
</dbReference>
<dbReference type="GO" id="GO:0003700">
    <property type="term" value="F:DNA-binding transcription factor activity"/>
    <property type="evidence" value="ECO:0007669"/>
    <property type="project" value="InterPro"/>
</dbReference>
<dbReference type="InterPro" id="IPR018060">
    <property type="entry name" value="HTH_AraC"/>
</dbReference>
<evidence type="ECO:0000256" key="3">
    <source>
        <dbReference type="ARBA" id="ARBA00023163"/>
    </source>
</evidence>
<dbReference type="InterPro" id="IPR010499">
    <property type="entry name" value="AraC_E-bd"/>
</dbReference>
<dbReference type="PANTHER" id="PTHR47504:SF5">
    <property type="entry name" value="RIGHT ORIGIN-BINDING PROTEIN"/>
    <property type="match status" value="1"/>
</dbReference>
<dbReference type="AlphaFoldDB" id="A0A6N7SCV5"/>
<dbReference type="Gene3D" id="3.20.80.10">
    <property type="entry name" value="Regulatory factor, effector binding domain"/>
    <property type="match status" value="1"/>
</dbReference>
<evidence type="ECO:0000259" key="4">
    <source>
        <dbReference type="PROSITE" id="PS01124"/>
    </source>
</evidence>
<dbReference type="Proteomes" id="UP000433575">
    <property type="component" value="Unassembled WGS sequence"/>
</dbReference>
<evidence type="ECO:0000313" key="5">
    <source>
        <dbReference type="EMBL" id="MSA91482.1"/>
    </source>
</evidence>
<name>A0A6N7SCV5_9FIRM</name>
<organism evidence="5 7">
    <name type="scientific">Holdemania massiliensis</name>
    <dbReference type="NCBI Taxonomy" id="1468449"/>
    <lineage>
        <taxon>Bacteria</taxon>
        <taxon>Bacillati</taxon>
        <taxon>Bacillota</taxon>
        <taxon>Erysipelotrichia</taxon>
        <taxon>Erysipelotrichales</taxon>
        <taxon>Erysipelotrichaceae</taxon>
        <taxon>Holdemania</taxon>
    </lineage>
</organism>
<dbReference type="InterPro" id="IPR029441">
    <property type="entry name" value="Cass2"/>
</dbReference>
<keyword evidence="8" id="KW-1185">Reference proteome</keyword>
<dbReference type="SUPFAM" id="SSF55136">
    <property type="entry name" value="Probable bacterial effector-binding domain"/>
    <property type="match status" value="1"/>
</dbReference>
<sequence>MTAGLDKMMSGGIKKMNKNLTQIRLAVDKIEAHLFDENLDLDAITAALGYSKYHWHRMFTAMTGISVHRYIQRRRISEAARRLIGTTDPILTIALDCGYQTQRSFARQFKAFYHCSPRTYRQRKVFLPLQEIVELNEQQPEALRNFEINLIERPTLQLIGYRTQIRRDFSKIGQCWQRLHRNKLRIANRKDPDFLFGVNDYSDFQLRSHRPSFTYWAAAEVSAEAAIVIGMEKLVLPASRYVVFEYRGRCEASMQPVMELIYGSWLASSDCQLNDQARYDFVQYGEQVDSQGLSTIRVWVPIL</sequence>
<dbReference type="PROSITE" id="PS01124">
    <property type="entry name" value="HTH_ARAC_FAMILY_2"/>
    <property type="match status" value="1"/>
</dbReference>
<dbReference type="PANTHER" id="PTHR47504">
    <property type="entry name" value="RIGHT ORIGIN-BINDING PROTEIN"/>
    <property type="match status" value="1"/>
</dbReference>
<comment type="caution">
    <text evidence="5">The sequence shown here is derived from an EMBL/GenBank/DDBJ whole genome shotgun (WGS) entry which is preliminary data.</text>
</comment>
<feature type="domain" description="HTH araC/xylS-type" evidence="4">
    <location>
        <begin position="24"/>
        <end position="123"/>
    </location>
</feature>
<dbReference type="Pfam" id="PF12833">
    <property type="entry name" value="HTH_18"/>
    <property type="match status" value="1"/>
</dbReference>
<evidence type="ECO:0000313" key="6">
    <source>
        <dbReference type="EMBL" id="MSC35296.1"/>
    </source>
</evidence>
<dbReference type="Proteomes" id="UP000480929">
    <property type="component" value="Unassembled WGS sequence"/>
</dbReference>
<reference evidence="7 8" key="1">
    <citation type="journal article" date="2019" name="Nat. Med.">
        <title>A library of human gut bacterial isolates paired with longitudinal multiomics data enables mechanistic microbiome research.</title>
        <authorList>
            <person name="Poyet M."/>
            <person name="Groussin M."/>
            <person name="Gibbons S.M."/>
            <person name="Avila-Pacheco J."/>
            <person name="Jiang X."/>
            <person name="Kearney S.M."/>
            <person name="Perrotta A.R."/>
            <person name="Berdy B."/>
            <person name="Zhao S."/>
            <person name="Lieberman T.D."/>
            <person name="Swanson P.K."/>
            <person name="Smith M."/>
            <person name="Roesemann S."/>
            <person name="Alexander J.E."/>
            <person name="Rich S.A."/>
            <person name="Livny J."/>
            <person name="Vlamakis H."/>
            <person name="Clish C."/>
            <person name="Bullock K."/>
            <person name="Deik A."/>
            <person name="Scott J."/>
            <person name="Pierce K.A."/>
            <person name="Xavier R.J."/>
            <person name="Alm E.J."/>
        </authorList>
    </citation>
    <scope>NUCLEOTIDE SEQUENCE [LARGE SCALE GENOMIC DNA]</scope>
    <source>
        <strain evidence="5 7">BIOML-A4</strain>
        <strain evidence="6 8">BIOML-A5</strain>
    </source>
</reference>
<dbReference type="EMBL" id="WKPJ01000065">
    <property type="protein sequence ID" value="MSA91482.1"/>
    <property type="molecule type" value="Genomic_DNA"/>
</dbReference>
<dbReference type="GO" id="GO:0043565">
    <property type="term" value="F:sequence-specific DNA binding"/>
    <property type="evidence" value="ECO:0007669"/>
    <property type="project" value="InterPro"/>
</dbReference>
<dbReference type="SMART" id="SM00871">
    <property type="entry name" value="AraC_E_bind"/>
    <property type="match status" value="1"/>
</dbReference>
<keyword evidence="2" id="KW-0238">DNA-binding</keyword>
<evidence type="ECO:0000256" key="2">
    <source>
        <dbReference type="ARBA" id="ARBA00023125"/>
    </source>
</evidence>
<dbReference type="Pfam" id="PF14526">
    <property type="entry name" value="Cass2"/>
    <property type="match status" value="1"/>
</dbReference>
<accession>A0A6N7SCV5</accession>
<dbReference type="OrthoDB" id="45544at2"/>
<dbReference type="SMART" id="SM00342">
    <property type="entry name" value="HTH_ARAC"/>
    <property type="match status" value="1"/>
</dbReference>